<dbReference type="EMBL" id="GQ240296">
    <property type="protein sequence ID" value="ADF32023.1"/>
    <property type="molecule type" value="mRNA"/>
</dbReference>
<dbReference type="PANTHER" id="PTHR11346">
    <property type="entry name" value="GALECTIN"/>
    <property type="match status" value="1"/>
</dbReference>
<feature type="compositionally biased region" description="Low complexity" evidence="3">
    <location>
        <begin position="179"/>
        <end position="201"/>
    </location>
</feature>
<dbReference type="SMART" id="SM00276">
    <property type="entry name" value="GLECT"/>
    <property type="match status" value="1"/>
</dbReference>
<dbReference type="InterPro" id="IPR044156">
    <property type="entry name" value="Galectin-like"/>
</dbReference>
<dbReference type="GO" id="GO:0030246">
    <property type="term" value="F:carbohydrate binding"/>
    <property type="evidence" value="ECO:0007669"/>
    <property type="project" value="UniProtKB-UniRule"/>
</dbReference>
<accession>I6LKV0</accession>
<dbReference type="SUPFAM" id="SSF49899">
    <property type="entry name" value="Concanavalin A-like lectins/glucanases"/>
    <property type="match status" value="1"/>
</dbReference>
<sequence length="218" mass="23139">MGSPIYNPGQPSMTPIPGFFGPGKILHVTGTFTPSANRFVLKLQSGQAGDPTDEIGLCIYGRVAEGIIGRNAFTRAAGWGQEEATSSAAFARGQNFDLTVLCDSAEFKIAINQNHFASFSHRTNPATLAFLNIDSTNQDVTIACVWIEDNQAPPAPQPGFAPPMPGYEPPPSYSGGPGYAPAYPSAQPYQQAAPNYNQPPQSYMPGAPPSQYGVGPRF</sequence>
<keyword evidence="1 2" id="KW-0430">Lectin</keyword>
<feature type="domain" description="Galectin" evidence="4">
    <location>
        <begin position="12"/>
        <end position="148"/>
    </location>
</feature>
<feature type="compositionally biased region" description="Pro residues" evidence="3">
    <location>
        <begin position="154"/>
        <end position="172"/>
    </location>
</feature>
<evidence type="ECO:0000259" key="4">
    <source>
        <dbReference type="PROSITE" id="PS51304"/>
    </source>
</evidence>
<dbReference type="SMART" id="SM00908">
    <property type="entry name" value="Gal-bind_lectin"/>
    <property type="match status" value="1"/>
</dbReference>
<evidence type="ECO:0000256" key="1">
    <source>
        <dbReference type="ARBA" id="ARBA00022734"/>
    </source>
</evidence>
<dbReference type="InterPro" id="IPR013320">
    <property type="entry name" value="ConA-like_dom_sf"/>
</dbReference>
<proteinExistence type="evidence at transcript level"/>
<dbReference type="Gene3D" id="2.60.120.200">
    <property type="match status" value="1"/>
</dbReference>
<dbReference type="InterPro" id="IPR001079">
    <property type="entry name" value="Galectin_CRD"/>
</dbReference>
<dbReference type="CDD" id="cd00070">
    <property type="entry name" value="GLECT"/>
    <property type="match status" value="1"/>
</dbReference>
<name>I6LKV0_ERISI</name>
<dbReference type="AlphaFoldDB" id="I6LKV0"/>
<protein>
    <recommendedName>
        <fullName evidence="2">Galectin</fullName>
    </recommendedName>
</protein>
<evidence type="ECO:0000256" key="2">
    <source>
        <dbReference type="RuleBase" id="RU102079"/>
    </source>
</evidence>
<evidence type="ECO:0000256" key="3">
    <source>
        <dbReference type="SAM" id="MobiDB-lite"/>
    </source>
</evidence>
<organism evidence="5">
    <name type="scientific">Eriocheir sinensis</name>
    <name type="common">Chinese mitten crab</name>
    <dbReference type="NCBI Taxonomy" id="95602"/>
    <lineage>
        <taxon>Eukaryota</taxon>
        <taxon>Metazoa</taxon>
        <taxon>Ecdysozoa</taxon>
        <taxon>Arthropoda</taxon>
        <taxon>Crustacea</taxon>
        <taxon>Multicrustacea</taxon>
        <taxon>Malacostraca</taxon>
        <taxon>Eumalacostraca</taxon>
        <taxon>Eucarida</taxon>
        <taxon>Decapoda</taxon>
        <taxon>Pleocyemata</taxon>
        <taxon>Brachyura</taxon>
        <taxon>Eubrachyura</taxon>
        <taxon>Grapsoidea</taxon>
        <taxon>Varunidae</taxon>
        <taxon>Eriocheir</taxon>
    </lineage>
</organism>
<dbReference type="PANTHER" id="PTHR11346:SF176">
    <property type="entry name" value="32 KDA BETA-GALACTOSIDE-BINDING LECTIN LEC-3"/>
    <property type="match status" value="1"/>
</dbReference>
<evidence type="ECO:0000313" key="5">
    <source>
        <dbReference type="EMBL" id="ADF32023.1"/>
    </source>
</evidence>
<reference evidence="5" key="1">
    <citation type="submission" date="2009-06" db="EMBL/GenBank/DDBJ databases">
        <title>Cloning and characterization of a novel C-type lectin from Chinese mitten crab Eriocheir sinensis.</title>
        <authorList>
            <person name="Wang M.Q."/>
            <person name="Song L.S."/>
            <person name="Gai Y.C."/>
        </authorList>
    </citation>
    <scope>NUCLEOTIDE SEQUENCE</scope>
</reference>
<feature type="region of interest" description="Disordered" evidence="3">
    <location>
        <begin position="154"/>
        <end position="218"/>
    </location>
</feature>
<dbReference type="PROSITE" id="PS51304">
    <property type="entry name" value="GALECTIN"/>
    <property type="match status" value="1"/>
</dbReference>
<dbReference type="Pfam" id="PF00337">
    <property type="entry name" value="Gal-bind_lectin"/>
    <property type="match status" value="1"/>
</dbReference>
<dbReference type="GO" id="GO:0016936">
    <property type="term" value="F:galactoside binding"/>
    <property type="evidence" value="ECO:0007669"/>
    <property type="project" value="TreeGrafter"/>
</dbReference>